<proteinExistence type="predicted"/>
<dbReference type="PANTHER" id="PTHR37846:SF1">
    <property type="entry name" value="DEACETYLASE-LIKE PROTEIN"/>
    <property type="match status" value="1"/>
</dbReference>
<dbReference type="Pfam" id="PF24841">
    <property type="entry name" value="DUF7719"/>
    <property type="match status" value="1"/>
</dbReference>
<feature type="transmembrane region" description="Helical" evidence="2">
    <location>
        <begin position="124"/>
        <end position="141"/>
    </location>
</feature>
<evidence type="ECO:0000256" key="1">
    <source>
        <dbReference type="SAM" id="MobiDB-lite"/>
    </source>
</evidence>
<evidence type="ECO:0000256" key="2">
    <source>
        <dbReference type="SAM" id="Phobius"/>
    </source>
</evidence>
<keyword evidence="5" id="KW-1185">Reference proteome</keyword>
<sequence>MARIRKTKHSSAERSEVSSGTTVIPEDEQWRLINDSGVLNKIRSARDDSGEEESASLPEEIFNAITIIIPASFLLLLMEILIHFQYGKHPTLHAVVDRMLPGIPILSIFIFYTTRYKSHPAMQVFLFALGVLSGGRLLYLLDRGSWFVNMQQCPPLATVWVYTIVQLNLLPAVSTAVEAPVLETRPERLLS</sequence>
<organism evidence="4 5">
    <name type="scientific">Lyophyllum shimeji</name>
    <name type="common">Hon-shimeji</name>
    <name type="synonym">Tricholoma shimeji</name>
    <dbReference type="NCBI Taxonomy" id="47721"/>
    <lineage>
        <taxon>Eukaryota</taxon>
        <taxon>Fungi</taxon>
        <taxon>Dikarya</taxon>
        <taxon>Basidiomycota</taxon>
        <taxon>Agaricomycotina</taxon>
        <taxon>Agaricomycetes</taxon>
        <taxon>Agaricomycetidae</taxon>
        <taxon>Agaricales</taxon>
        <taxon>Tricholomatineae</taxon>
        <taxon>Lyophyllaceae</taxon>
        <taxon>Lyophyllum</taxon>
    </lineage>
</organism>
<evidence type="ECO:0000259" key="3">
    <source>
        <dbReference type="Pfam" id="PF24841"/>
    </source>
</evidence>
<dbReference type="OrthoDB" id="5597489at2759"/>
<dbReference type="PANTHER" id="PTHR37846">
    <property type="entry name" value="YALI0B21296P"/>
    <property type="match status" value="1"/>
</dbReference>
<reference evidence="4" key="1">
    <citation type="submission" date="2022-07" db="EMBL/GenBank/DDBJ databases">
        <title>The genome of Lyophyllum shimeji provides insight into the initial evolution of ectomycorrhizal fungal genome.</title>
        <authorList>
            <person name="Kobayashi Y."/>
            <person name="Shibata T."/>
            <person name="Hirakawa H."/>
            <person name="Shigenobu S."/>
            <person name="Nishiyama T."/>
            <person name="Yamada A."/>
            <person name="Hasebe M."/>
            <person name="Kawaguchi M."/>
        </authorList>
    </citation>
    <scope>NUCLEOTIDE SEQUENCE</scope>
    <source>
        <strain evidence="4">AT787</strain>
    </source>
</reference>
<name>A0A9P3PD12_LYOSH</name>
<gene>
    <name evidence="4" type="ORF">LshimejAT787_0106040</name>
</gene>
<dbReference type="EMBL" id="BRPK01000001">
    <property type="protein sequence ID" value="GLB33720.1"/>
    <property type="molecule type" value="Genomic_DNA"/>
</dbReference>
<comment type="caution">
    <text evidence="4">The sequence shown here is derived from an EMBL/GenBank/DDBJ whole genome shotgun (WGS) entry which is preliminary data.</text>
</comment>
<dbReference type="Proteomes" id="UP001063166">
    <property type="component" value="Unassembled WGS sequence"/>
</dbReference>
<keyword evidence="2" id="KW-1133">Transmembrane helix</keyword>
<dbReference type="AlphaFoldDB" id="A0A9P3PD12"/>
<evidence type="ECO:0000313" key="4">
    <source>
        <dbReference type="EMBL" id="GLB33720.1"/>
    </source>
</evidence>
<keyword evidence="2" id="KW-0812">Transmembrane</keyword>
<evidence type="ECO:0000313" key="5">
    <source>
        <dbReference type="Proteomes" id="UP001063166"/>
    </source>
</evidence>
<accession>A0A9P3PD12</accession>
<dbReference type="InterPro" id="IPR056136">
    <property type="entry name" value="DUF7719"/>
</dbReference>
<feature type="transmembrane region" description="Helical" evidence="2">
    <location>
        <begin position="61"/>
        <end position="86"/>
    </location>
</feature>
<feature type="domain" description="DUF7719" evidence="3">
    <location>
        <begin position="122"/>
        <end position="177"/>
    </location>
</feature>
<protein>
    <recommendedName>
        <fullName evidence="3">DUF7719 domain-containing protein</fullName>
    </recommendedName>
</protein>
<feature type="region of interest" description="Disordered" evidence="1">
    <location>
        <begin position="1"/>
        <end position="23"/>
    </location>
</feature>
<keyword evidence="2" id="KW-0472">Membrane</keyword>